<accession>A0ABQ3C8J2</accession>
<feature type="domain" description="Peptidase S9 prolyl oligopeptidase catalytic" evidence="3">
    <location>
        <begin position="439"/>
        <end position="641"/>
    </location>
</feature>
<dbReference type="Gene3D" id="2.120.10.30">
    <property type="entry name" value="TolB, C-terminal domain"/>
    <property type="match status" value="2"/>
</dbReference>
<dbReference type="PANTHER" id="PTHR42776:SF27">
    <property type="entry name" value="DIPEPTIDYL PEPTIDASE FAMILY MEMBER 6"/>
    <property type="match status" value="1"/>
</dbReference>
<dbReference type="Proteomes" id="UP000643403">
    <property type="component" value="Unassembled WGS sequence"/>
</dbReference>
<organism evidence="4 5">
    <name type="scientific">Cognatilysobacter xinjiangensis</name>
    <dbReference type="NCBI Taxonomy" id="546892"/>
    <lineage>
        <taxon>Bacteria</taxon>
        <taxon>Pseudomonadati</taxon>
        <taxon>Pseudomonadota</taxon>
        <taxon>Gammaproteobacteria</taxon>
        <taxon>Lysobacterales</taxon>
        <taxon>Lysobacteraceae</taxon>
        <taxon>Cognatilysobacter</taxon>
    </lineage>
</organism>
<evidence type="ECO:0000313" key="4">
    <source>
        <dbReference type="EMBL" id="GGZ68235.1"/>
    </source>
</evidence>
<dbReference type="Pfam" id="PF07676">
    <property type="entry name" value="PD40"/>
    <property type="match status" value="2"/>
</dbReference>
<sequence length="642" mass="70225">MEPVTPDDVYQHRHLQDISGVTEHGRVAFVMSRASKAKGGYRSTAWLLDTQSDRRARQLTSSKFNAQSLVIDPTGSRVAFVSQRTDDESPQVYTIATDGGEARVLTKSDNGVSSLVAWSQDGKRLLALQSFKWKEDENDDPESQDRPLVVRYLPYKMDGSGPKVGERTRLVSIDATSGEVTTLVEGDFDVADAMWSPDGATLAFARKRSGQQRHQADLWLAKGDGSDARQVTRDLYSVSGLRFSPDGKKLAFGAGRIEGESLVALFVYDVDSGEKRAPRGDDLQLEGATVVWHPDGDRIATIASRNGLFEIAVLHVDSGEVTPIEGGLRHVTALAPSGDALVFVASTLRELDEVFRVDWDGRNERRLTAFNRKWFGQRIRPRVSKRSFEVPDAKGGTERIDAWVMLPPDGDGPFPALVDFHGGPESITLIDFASHLYWYPLIAKGYAVIAPNPVGSGGYGGEFARRLIGHWGEYDLPQVEAVLTQLRNERVVGEALGCYGKSYGGYLSAWTAANSDMFKAAVVSAPVANLQSHGGTSDTGYYVTPYAMGADLHESAEQYARLSPVEYAAKIDTATLFLNGQDDQRCPVGQCEEMFANVIRAGHPNAMMVVYPGGSHSLAGSGKPAHRVDYHDRVVKWIDTHV</sequence>
<proteinExistence type="predicted"/>
<dbReference type="InterPro" id="IPR011042">
    <property type="entry name" value="6-blade_b-propeller_TolB-like"/>
</dbReference>
<protein>
    <submittedName>
        <fullName evidence="4">Peptidase YuxL</fullName>
    </submittedName>
</protein>
<gene>
    <name evidence="4" type="primary">yuxL</name>
    <name evidence="4" type="ORF">GCM10008101_23170</name>
</gene>
<dbReference type="InterPro" id="IPR011659">
    <property type="entry name" value="WD40"/>
</dbReference>
<evidence type="ECO:0000256" key="2">
    <source>
        <dbReference type="ARBA" id="ARBA00022825"/>
    </source>
</evidence>
<dbReference type="SUPFAM" id="SSF53474">
    <property type="entry name" value="alpha/beta-Hydrolases"/>
    <property type="match status" value="1"/>
</dbReference>
<keyword evidence="2" id="KW-0645">Protease</keyword>
<reference evidence="5" key="1">
    <citation type="journal article" date="2019" name="Int. J. Syst. Evol. Microbiol.">
        <title>The Global Catalogue of Microorganisms (GCM) 10K type strain sequencing project: providing services to taxonomists for standard genome sequencing and annotation.</title>
        <authorList>
            <consortium name="The Broad Institute Genomics Platform"/>
            <consortium name="The Broad Institute Genome Sequencing Center for Infectious Disease"/>
            <person name="Wu L."/>
            <person name="Ma J."/>
        </authorList>
    </citation>
    <scope>NUCLEOTIDE SEQUENCE [LARGE SCALE GENOMIC DNA]</scope>
    <source>
        <strain evidence="5">KCTC 22558</strain>
    </source>
</reference>
<name>A0ABQ3C8J2_9GAMM</name>
<dbReference type="EMBL" id="BMXY01000003">
    <property type="protein sequence ID" value="GGZ68235.1"/>
    <property type="molecule type" value="Genomic_DNA"/>
</dbReference>
<dbReference type="Gene3D" id="3.40.50.1820">
    <property type="entry name" value="alpha/beta hydrolase"/>
    <property type="match status" value="1"/>
</dbReference>
<dbReference type="InterPro" id="IPR029058">
    <property type="entry name" value="AB_hydrolase_fold"/>
</dbReference>
<dbReference type="Pfam" id="PF00326">
    <property type="entry name" value="Peptidase_S9"/>
    <property type="match status" value="1"/>
</dbReference>
<evidence type="ECO:0000313" key="5">
    <source>
        <dbReference type="Proteomes" id="UP000643403"/>
    </source>
</evidence>
<dbReference type="PANTHER" id="PTHR42776">
    <property type="entry name" value="SERINE PEPTIDASE S9 FAMILY MEMBER"/>
    <property type="match status" value="1"/>
</dbReference>
<evidence type="ECO:0000259" key="3">
    <source>
        <dbReference type="Pfam" id="PF00326"/>
    </source>
</evidence>
<keyword evidence="1" id="KW-0378">Hydrolase</keyword>
<keyword evidence="5" id="KW-1185">Reference proteome</keyword>
<dbReference type="InterPro" id="IPR001375">
    <property type="entry name" value="Peptidase_S9_cat"/>
</dbReference>
<dbReference type="SUPFAM" id="SSF82171">
    <property type="entry name" value="DPP6 N-terminal domain-like"/>
    <property type="match status" value="1"/>
</dbReference>
<keyword evidence="2" id="KW-0720">Serine protease</keyword>
<dbReference type="RefSeq" id="WP_189450104.1">
    <property type="nucleotide sequence ID" value="NZ_BMXY01000003.1"/>
</dbReference>
<evidence type="ECO:0000256" key="1">
    <source>
        <dbReference type="ARBA" id="ARBA00022801"/>
    </source>
</evidence>
<comment type="caution">
    <text evidence="4">The sequence shown here is derived from an EMBL/GenBank/DDBJ whole genome shotgun (WGS) entry which is preliminary data.</text>
</comment>